<reference evidence="2" key="1">
    <citation type="submission" date="2018-12" db="EMBL/GenBank/DDBJ databases">
        <title>Complete genome sequence of an uncultured bacterium of the candidate phylum Bipolaricaulota.</title>
        <authorList>
            <person name="Kadnikov V.V."/>
            <person name="Mardanov A.V."/>
            <person name="Beletsky A.V."/>
            <person name="Frank Y.A."/>
            <person name="Karnachuk O.V."/>
            <person name="Ravin N.V."/>
        </authorList>
    </citation>
    <scope>NUCLEOTIDE SEQUENCE [LARGE SCALE GENOMIC DNA]</scope>
</reference>
<protein>
    <submittedName>
        <fullName evidence="1">Uncharacterized protein</fullName>
    </submittedName>
</protein>
<dbReference type="EMBL" id="CP034928">
    <property type="protein sequence ID" value="QAA75967.1"/>
    <property type="molecule type" value="Genomic_DNA"/>
</dbReference>
<evidence type="ECO:0000313" key="2">
    <source>
        <dbReference type="Proteomes" id="UP000287233"/>
    </source>
</evidence>
<dbReference type="Proteomes" id="UP000287233">
    <property type="component" value="Chromosome"/>
</dbReference>
<gene>
    <name evidence="1" type="ORF">BIP78_0199</name>
</gene>
<sequence length="299" mass="32349">MLVVLRVLGARWGGLLSWPAVLGGPGVLRGEVRSWRDPLSLGRGVSGIVATLILLSVTAWAQTPIDPLKRPDEATGEYTWQLGLGYTPSGREGLAVDAFGQPYTYTLLSQEWQLSLTGTVHFGEGWKTGVAVSQSTTTLDEVRRYPWGEERLSSSERGMAYSVFQEWRIDPKNPWDPRVSMSLGHPWKGGIGVAASFLRDPMVLVGEVGLRSQEEEPHAWFTLGLGAGFVANAWISVSTSGSLAVPVLGVGVPVTSLGVRLRYALDPRGKGELGVRATLSLRGDRAWVSLEAEWTGRGP</sequence>
<proteinExistence type="predicted"/>
<accession>A0A410FSE4</accession>
<dbReference type="KEGG" id="bih:BIP78_0199"/>
<dbReference type="AlphaFoldDB" id="A0A410FSE4"/>
<organism evidence="1 2">
    <name type="scientific">Bipolaricaulis sibiricus</name>
    <dbReference type="NCBI Taxonomy" id="2501609"/>
    <lineage>
        <taxon>Bacteria</taxon>
        <taxon>Candidatus Bipolaricaulota</taxon>
        <taxon>Candidatus Bipolaricaulia</taxon>
        <taxon>Candidatus Bipolaricaulales</taxon>
        <taxon>Candidatus Bipolaricaulaceae</taxon>
        <taxon>Candidatus Bipolaricaulis</taxon>
    </lineage>
</organism>
<evidence type="ECO:0000313" key="1">
    <source>
        <dbReference type="EMBL" id="QAA75967.1"/>
    </source>
</evidence>
<name>A0A410FSE4_BIPS1</name>